<feature type="compositionally biased region" description="Low complexity" evidence="1">
    <location>
        <begin position="165"/>
        <end position="191"/>
    </location>
</feature>
<dbReference type="OrthoDB" id="4777690at2759"/>
<name>A0A179IL95_CORDF</name>
<dbReference type="OMA" id="ANGGMSW"/>
<feature type="compositionally biased region" description="Low complexity" evidence="1">
    <location>
        <begin position="101"/>
        <end position="139"/>
    </location>
</feature>
<feature type="compositionally biased region" description="Polar residues" evidence="1">
    <location>
        <begin position="32"/>
        <end position="46"/>
    </location>
</feature>
<feature type="compositionally biased region" description="Polar residues" evidence="1">
    <location>
        <begin position="196"/>
        <end position="211"/>
    </location>
</feature>
<dbReference type="EMBL" id="LUKN01000585">
    <property type="protein sequence ID" value="OAR02642.1"/>
    <property type="molecule type" value="Genomic_DNA"/>
</dbReference>
<organism evidence="2 3">
    <name type="scientific">Cordyceps confragosa</name>
    <name type="common">Lecanicillium lecanii</name>
    <dbReference type="NCBI Taxonomy" id="2714763"/>
    <lineage>
        <taxon>Eukaryota</taxon>
        <taxon>Fungi</taxon>
        <taxon>Dikarya</taxon>
        <taxon>Ascomycota</taxon>
        <taxon>Pezizomycotina</taxon>
        <taxon>Sordariomycetes</taxon>
        <taxon>Hypocreomycetidae</taxon>
        <taxon>Hypocreales</taxon>
        <taxon>Cordycipitaceae</taxon>
        <taxon>Akanthomyces</taxon>
    </lineage>
</organism>
<accession>A0A179IL95</accession>
<protein>
    <submittedName>
        <fullName evidence="2">Uncharacterized protein</fullName>
    </submittedName>
</protein>
<feature type="region of interest" description="Disordered" evidence="1">
    <location>
        <begin position="165"/>
        <end position="243"/>
    </location>
</feature>
<proteinExistence type="predicted"/>
<feature type="compositionally biased region" description="Polar residues" evidence="1">
    <location>
        <begin position="90"/>
        <end position="100"/>
    </location>
</feature>
<feature type="compositionally biased region" description="Basic and acidic residues" evidence="1">
    <location>
        <begin position="223"/>
        <end position="232"/>
    </location>
</feature>
<evidence type="ECO:0000313" key="2">
    <source>
        <dbReference type="EMBL" id="OAR02642.1"/>
    </source>
</evidence>
<feature type="compositionally biased region" description="Low complexity" evidence="1">
    <location>
        <begin position="17"/>
        <end position="31"/>
    </location>
</feature>
<dbReference type="AlphaFoldDB" id="A0A179IL95"/>
<keyword evidence="3" id="KW-1185">Reference proteome</keyword>
<evidence type="ECO:0000313" key="3">
    <source>
        <dbReference type="Proteomes" id="UP000243081"/>
    </source>
</evidence>
<reference evidence="2 3" key="1">
    <citation type="submission" date="2016-03" db="EMBL/GenBank/DDBJ databases">
        <title>Fine-scale spatial genetic structure of a fungal parasite of coffee scale insects.</title>
        <authorList>
            <person name="Jackson D."/>
            <person name="Zemenick K.A."/>
            <person name="Malloure B."/>
            <person name="Quandt C.A."/>
            <person name="James T.Y."/>
        </authorList>
    </citation>
    <scope>NUCLEOTIDE SEQUENCE [LARGE SCALE GENOMIC DNA]</scope>
    <source>
        <strain evidence="2 3">UM487</strain>
    </source>
</reference>
<feature type="region of interest" description="Disordered" evidence="1">
    <location>
        <begin position="1"/>
        <end position="139"/>
    </location>
</feature>
<evidence type="ECO:0000256" key="1">
    <source>
        <dbReference type="SAM" id="MobiDB-lite"/>
    </source>
</evidence>
<feature type="region of interest" description="Disordered" evidence="1">
    <location>
        <begin position="275"/>
        <end position="308"/>
    </location>
</feature>
<gene>
    <name evidence="2" type="ORF">LLEC1_02339</name>
</gene>
<sequence>MQSARKWFGGGAGGPAPGSKPGQQQQQASGSRPTTAGSAGTWSSRGGQLDGASGEDTCNMVHQQKAARPGSGNSVGGRAQPAGSKGTGTGTSNITTAGTRTNKTGAASATAGSGSSSSTTTTTNTTRAGSSTKTGTTAAPGASAFSALFSAQAAPATHSIAQTQALAQPQAAAAGTAGAAYMSSSTSSQAADSPVSLLSTSWTRSPSTQPATPLDSSSSHHQHPSDPFDKSAQHFSPAHSSARDSLLSAALLDSLRRHDESDLVDDDLFDTDMTTGPMGMGRSRQDSFVSAGPKPISVNNQNRDSVNRNRRESLAGSLANGGMSWAGMSFGSFVRDE</sequence>
<dbReference type="Proteomes" id="UP000243081">
    <property type="component" value="Unassembled WGS sequence"/>
</dbReference>
<comment type="caution">
    <text evidence="2">The sequence shown here is derived from an EMBL/GenBank/DDBJ whole genome shotgun (WGS) entry which is preliminary data.</text>
</comment>